<protein>
    <submittedName>
        <fullName evidence="3">TPR-like protein</fullName>
    </submittedName>
</protein>
<keyword evidence="1" id="KW-0677">Repeat</keyword>
<dbReference type="AlphaFoldDB" id="A0A1Y2BR31"/>
<organism evidence="3 4">
    <name type="scientific">Rhizoclosmatium globosum</name>
    <dbReference type="NCBI Taxonomy" id="329046"/>
    <lineage>
        <taxon>Eukaryota</taxon>
        <taxon>Fungi</taxon>
        <taxon>Fungi incertae sedis</taxon>
        <taxon>Chytridiomycota</taxon>
        <taxon>Chytridiomycota incertae sedis</taxon>
        <taxon>Chytridiomycetes</taxon>
        <taxon>Chytridiales</taxon>
        <taxon>Chytriomycetaceae</taxon>
        <taxon>Rhizoclosmatium</taxon>
    </lineage>
</organism>
<dbReference type="Pfam" id="PF13374">
    <property type="entry name" value="TPR_10"/>
    <property type="match status" value="1"/>
</dbReference>
<dbReference type="InterPro" id="IPR019734">
    <property type="entry name" value="TPR_rpt"/>
</dbReference>
<accession>A0A1Y2BR31</accession>
<dbReference type="PANTHER" id="PTHR45641">
    <property type="entry name" value="TETRATRICOPEPTIDE REPEAT PROTEIN (AFU_ORTHOLOGUE AFUA_6G03870)"/>
    <property type="match status" value="1"/>
</dbReference>
<dbReference type="SUPFAM" id="SSF48452">
    <property type="entry name" value="TPR-like"/>
    <property type="match status" value="3"/>
</dbReference>
<dbReference type="SMART" id="SM00028">
    <property type="entry name" value="TPR"/>
    <property type="match status" value="4"/>
</dbReference>
<evidence type="ECO:0000313" key="3">
    <source>
        <dbReference type="EMBL" id="ORY37208.1"/>
    </source>
</evidence>
<name>A0A1Y2BR31_9FUNG</name>
<dbReference type="Proteomes" id="UP000193642">
    <property type="component" value="Unassembled WGS sequence"/>
</dbReference>
<dbReference type="OrthoDB" id="10267514at2759"/>
<dbReference type="EMBL" id="MCGO01000051">
    <property type="protein sequence ID" value="ORY37208.1"/>
    <property type="molecule type" value="Genomic_DNA"/>
</dbReference>
<evidence type="ECO:0000256" key="1">
    <source>
        <dbReference type="ARBA" id="ARBA00022737"/>
    </source>
</evidence>
<reference evidence="3 4" key="1">
    <citation type="submission" date="2016-07" db="EMBL/GenBank/DDBJ databases">
        <title>Pervasive Adenine N6-methylation of Active Genes in Fungi.</title>
        <authorList>
            <consortium name="DOE Joint Genome Institute"/>
            <person name="Mondo S.J."/>
            <person name="Dannebaum R.O."/>
            <person name="Kuo R.C."/>
            <person name="Labutti K."/>
            <person name="Haridas S."/>
            <person name="Kuo A."/>
            <person name="Salamov A."/>
            <person name="Ahrendt S.R."/>
            <person name="Lipzen A."/>
            <person name="Sullivan W."/>
            <person name="Andreopoulos W.B."/>
            <person name="Clum A."/>
            <person name="Lindquist E."/>
            <person name="Daum C."/>
            <person name="Ramamoorthy G.K."/>
            <person name="Gryganskyi A."/>
            <person name="Culley D."/>
            <person name="Magnuson J.K."/>
            <person name="James T.Y."/>
            <person name="O'Malley M.A."/>
            <person name="Stajich J.E."/>
            <person name="Spatafora J.W."/>
            <person name="Visel A."/>
            <person name="Grigoriev I.V."/>
        </authorList>
    </citation>
    <scope>NUCLEOTIDE SEQUENCE [LARGE SCALE GENOMIC DNA]</scope>
    <source>
        <strain evidence="3 4">JEL800</strain>
    </source>
</reference>
<evidence type="ECO:0000256" key="2">
    <source>
        <dbReference type="ARBA" id="ARBA00022803"/>
    </source>
</evidence>
<dbReference type="PANTHER" id="PTHR45641:SF19">
    <property type="entry name" value="NEPHROCYSTIN-3"/>
    <property type="match status" value="1"/>
</dbReference>
<sequence length="638" mass="71925">MGPRKPMVQCFPPASSFQSINESLSDPNAMSTLGLPFSHFKHLVEAWGGRSALTGKTTTDICFEFVKPMTTATGLSLCAHYKSTHSTTPLVKESQWFISHAWMYPFLTVIDALQHWITENNLDESTTILWFDLFSNSQHNTAAKPFHWWQTTFLTAIKKMKNVVMILDPVHDPIPLKRAWCIFELYACIKTSSEFHVAMAPTQASKFLESLKRDPAEFYNLLAAVNTETAQATNPADLAKISQIVREEVGYIEMDRMVFRVFNEWIVKRLQDLVDASDSDALLGASWKYALGRIFKARNEYEKAILLYQDCITTWKENGEEGEVIVASIALGSLLNDTGKWKESVDMMDSILERDNLPQELELGAKAVLGLALIKQGQADRALSVNESCFQLATELFGPKHERTLMAQNNLALCYSSFSREQEALKLYESSTALLEETFGPDHNLVHTTLSNVAQLKLRMGAFNEAETLFIRILDKQMRVFGLKHSQTLSTMNSLGGVYQALQRWEEAESMFKQCIQERTVLLGENHADTLNSMHNLGHCYVAQNRLQEAEPILRSCLEKLKATLGKHVSTLITMNALGDVMEKLGNEEEAEQLYLMATSAGQGILPESHPQTYISWTNLALLYYTQNDCVRPSRSSL</sequence>
<dbReference type="Pfam" id="PF13424">
    <property type="entry name" value="TPR_12"/>
    <property type="match status" value="2"/>
</dbReference>
<dbReference type="Pfam" id="PF13176">
    <property type="entry name" value="TPR_7"/>
    <property type="match status" value="1"/>
</dbReference>
<comment type="caution">
    <text evidence="3">The sequence shown here is derived from an EMBL/GenBank/DDBJ whole genome shotgun (WGS) entry which is preliminary data.</text>
</comment>
<keyword evidence="4" id="KW-1185">Reference proteome</keyword>
<proteinExistence type="predicted"/>
<evidence type="ECO:0000313" key="4">
    <source>
        <dbReference type="Proteomes" id="UP000193642"/>
    </source>
</evidence>
<dbReference type="Gene3D" id="1.25.40.10">
    <property type="entry name" value="Tetratricopeptide repeat domain"/>
    <property type="match status" value="3"/>
</dbReference>
<gene>
    <name evidence="3" type="ORF">BCR33DRAFT_683126</name>
</gene>
<dbReference type="STRING" id="329046.A0A1Y2BR31"/>
<dbReference type="InterPro" id="IPR011990">
    <property type="entry name" value="TPR-like_helical_dom_sf"/>
</dbReference>
<keyword evidence="2" id="KW-0802">TPR repeat</keyword>